<name>A0ABT1NVG0_9MICC</name>
<protein>
    <submittedName>
        <fullName evidence="4">AAA family ATPase</fullName>
    </submittedName>
</protein>
<reference evidence="4 5" key="1">
    <citation type="submission" date="2022-07" db="EMBL/GenBank/DDBJ databases">
        <title>Novel species in genus Arthrobacter.</title>
        <authorList>
            <person name="Liu Y."/>
        </authorList>
    </citation>
    <scope>NUCLEOTIDE SEQUENCE [LARGE SCALE GENOMIC DNA]</scope>
    <source>
        <strain evidence="5">zg-Y859</strain>
    </source>
</reference>
<dbReference type="RefSeq" id="WP_255866594.1">
    <property type="nucleotide sequence ID" value="NZ_CP104263.1"/>
</dbReference>
<dbReference type="SUPFAM" id="SSF52540">
    <property type="entry name" value="P-loop containing nucleoside triphosphate hydrolases"/>
    <property type="match status" value="1"/>
</dbReference>
<evidence type="ECO:0000313" key="4">
    <source>
        <dbReference type="EMBL" id="MCQ1951586.1"/>
    </source>
</evidence>
<evidence type="ECO:0000259" key="3">
    <source>
        <dbReference type="Pfam" id="PF13476"/>
    </source>
</evidence>
<dbReference type="Pfam" id="PF13476">
    <property type="entry name" value="AAA_23"/>
    <property type="match status" value="1"/>
</dbReference>
<keyword evidence="1" id="KW-0742">SOS response</keyword>
<keyword evidence="5" id="KW-1185">Reference proteome</keyword>
<comment type="caution">
    <text evidence="4">The sequence shown here is derived from an EMBL/GenBank/DDBJ whole genome shotgun (WGS) entry which is preliminary data.</text>
</comment>
<evidence type="ECO:0000313" key="5">
    <source>
        <dbReference type="Proteomes" id="UP001206924"/>
    </source>
</evidence>
<dbReference type="EMBL" id="JANFLP010000020">
    <property type="protein sequence ID" value="MCQ1951586.1"/>
    <property type="molecule type" value="Genomic_DNA"/>
</dbReference>
<dbReference type="CDD" id="cd00267">
    <property type="entry name" value="ABC_ATPase"/>
    <property type="match status" value="1"/>
</dbReference>
<dbReference type="InterPro" id="IPR027417">
    <property type="entry name" value="P-loop_NTPase"/>
</dbReference>
<evidence type="ECO:0000256" key="1">
    <source>
        <dbReference type="ARBA" id="ARBA00023236"/>
    </source>
</evidence>
<dbReference type="InterPro" id="IPR038729">
    <property type="entry name" value="Rad50/SbcC_AAA"/>
</dbReference>
<organism evidence="4 5">
    <name type="scientific">Arthrobacter jinronghuae</name>
    <dbReference type="NCBI Taxonomy" id="2964609"/>
    <lineage>
        <taxon>Bacteria</taxon>
        <taxon>Bacillati</taxon>
        <taxon>Actinomycetota</taxon>
        <taxon>Actinomycetes</taxon>
        <taxon>Micrococcales</taxon>
        <taxon>Micrococcaceae</taxon>
        <taxon>Arthrobacter</taxon>
    </lineage>
</organism>
<dbReference type="PANTHER" id="PTHR32182:SF22">
    <property type="entry name" value="ATP-DEPENDENT ENDONUCLEASE, OLD FAMILY-RELATED"/>
    <property type="match status" value="1"/>
</dbReference>
<sequence length="417" mass="45457">MSKIIKLEANNFKRLRAVEISPDGNLVVIAGRNGQGKTSVLDAITAALGGNSSKALPRPIRDGEDKASIVLETEELIVTRTFSGGTSKLTVKSKDGATFSKGQAKLDQLLGRLSLDPLAFTQLSEKDQLKTLLDLVDLPFKPADIEAERAKVFAERTDVNRWVKELQGQAAGYSIPASTPDEEVSVSALLSEYREAQQEHARRARMEQERDAVAEKVHRLQDRKEELLAELRRVDAEQDDAQQEHLQIQEAIEQVRLTSAPDLEAIQSQIDTAEQVNAAVREKKQAGQVAARLTALQSDAKELTEQLEAIDKRKADGLAAATFPVDGLGFDADGVTYQGIPFKQASGAEQLRVSLAMAIALNPGLRVIRIADGSLLDSTNLQLIEDMAVAHDYQVWIEMVNESGDFGIVIEDGEVAA</sequence>
<feature type="coiled-coil region" evidence="2">
    <location>
        <begin position="196"/>
        <end position="313"/>
    </location>
</feature>
<keyword evidence="1" id="KW-0227">DNA damage</keyword>
<dbReference type="Proteomes" id="UP001206924">
    <property type="component" value="Unassembled WGS sequence"/>
</dbReference>
<dbReference type="PANTHER" id="PTHR32182">
    <property type="entry name" value="DNA REPLICATION AND REPAIR PROTEIN RECF"/>
    <property type="match status" value="1"/>
</dbReference>
<evidence type="ECO:0000256" key="2">
    <source>
        <dbReference type="SAM" id="Coils"/>
    </source>
</evidence>
<proteinExistence type="predicted"/>
<keyword evidence="2" id="KW-0175">Coiled coil</keyword>
<dbReference type="Gene3D" id="3.40.50.300">
    <property type="entry name" value="P-loop containing nucleotide triphosphate hydrolases"/>
    <property type="match status" value="1"/>
</dbReference>
<feature type="domain" description="Rad50/SbcC-type AAA" evidence="3">
    <location>
        <begin position="6"/>
        <end position="307"/>
    </location>
</feature>
<accession>A0ABT1NVG0</accession>
<gene>
    <name evidence="4" type="ORF">NNX28_16840</name>
</gene>